<evidence type="ECO:0000313" key="1">
    <source>
        <dbReference type="EMBL" id="QEU73419.1"/>
    </source>
</evidence>
<dbReference type="InterPro" id="IPR036520">
    <property type="entry name" value="UPF0759_sf"/>
</dbReference>
<dbReference type="AlphaFoldDB" id="A0A5J6FA89"/>
<dbReference type="EMBL" id="CP023702">
    <property type="protein sequence ID" value="QEU73419.1"/>
    <property type="molecule type" value="Genomic_DNA"/>
</dbReference>
<dbReference type="Pfam" id="PF01904">
    <property type="entry name" value="DUF72"/>
    <property type="match status" value="1"/>
</dbReference>
<proteinExistence type="predicted"/>
<gene>
    <name evidence="1" type="ORF">CP967_16740</name>
</gene>
<dbReference type="Proteomes" id="UP000326178">
    <property type="component" value="Chromosome"/>
</dbReference>
<organism evidence="1 2">
    <name type="scientific">Streptomyces nitrosporeus</name>
    <dbReference type="NCBI Taxonomy" id="28894"/>
    <lineage>
        <taxon>Bacteria</taxon>
        <taxon>Bacillati</taxon>
        <taxon>Actinomycetota</taxon>
        <taxon>Actinomycetes</taxon>
        <taxon>Kitasatosporales</taxon>
        <taxon>Streptomycetaceae</taxon>
        <taxon>Streptomyces</taxon>
    </lineage>
</organism>
<dbReference type="KEGG" id="snk:CP967_16740"/>
<sequence length="290" mass="32451">MGQIRVGTCSWTDKALVAGGWYPKGRRDAEGRLRYYAGQFPVAEVDSTYYGLPSTRNSLLWTERTPEDFRFDVKAFSLLTGHPTRPAALPAELRPALARQRGREGVDPGLLDEVWDRYSAALEPLRSSGRLGTLVFQFPPRLAPGRPAAEFLRRCRERAAGWPVAVEFRHPGWWREENADATAALLTELDTAAVAVDMVQTLPTSVPPVVRVTTPELALVRFHGRNSAWGTGTKEEKFRHAYTPEELSEWVPRVRRMAEQAREVHVLFNNCCGDAAVRAAESMRNLLGLP</sequence>
<dbReference type="RefSeq" id="WP_150488728.1">
    <property type="nucleotide sequence ID" value="NZ_BMUV01000010.1"/>
</dbReference>
<evidence type="ECO:0000313" key="2">
    <source>
        <dbReference type="Proteomes" id="UP000326178"/>
    </source>
</evidence>
<dbReference type="PANTHER" id="PTHR30348:SF13">
    <property type="entry name" value="UPF0759 PROTEIN YUNF"/>
    <property type="match status" value="1"/>
</dbReference>
<dbReference type="SUPFAM" id="SSF117396">
    <property type="entry name" value="TM1631-like"/>
    <property type="match status" value="1"/>
</dbReference>
<dbReference type="Gene3D" id="3.20.20.410">
    <property type="entry name" value="Protein of unknown function UPF0759"/>
    <property type="match status" value="1"/>
</dbReference>
<accession>A0A5J6FA89</accession>
<name>A0A5J6FA89_9ACTN</name>
<keyword evidence="2" id="KW-1185">Reference proteome</keyword>
<dbReference type="InterPro" id="IPR002763">
    <property type="entry name" value="DUF72"/>
</dbReference>
<dbReference type="OrthoDB" id="9780310at2"/>
<protein>
    <submittedName>
        <fullName evidence="1">DUF72 domain-containing protein</fullName>
    </submittedName>
</protein>
<reference evidence="1 2" key="1">
    <citation type="submission" date="2017-09" db="EMBL/GenBank/DDBJ databases">
        <authorList>
            <person name="Lee N."/>
            <person name="Cho B.-K."/>
        </authorList>
    </citation>
    <scope>NUCLEOTIDE SEQUENCE [LARGE SCALE GENOMIC DNA]</scope>
    <source>
        <strain evidence="1 2">ATCC 12769</strain>
    </source>
</reference>
<dbReference type="PANTHER" id="PTHR30348">
    <property type="entry name" value="UNCHARACTERIZED PROTEIN YECE"/>
    <property type="match status" value="1"/>
</dbReference>